<dbReference type="SUPFAM" id="SSF49764">
    <property type="entry name" value="HSP20-like chaperones"/>
    <property type="match status" value="1"/>
</dbReference>
<feature type="compositionally biased region" description="Polar residues" evidence="3">
    <location>
        <begin position="25"/>
        <end position="39"/>
    </location>
</feature>
<name>A0AAQ1GNX3_9BURK</name>
<evidence type="ECO:0000256" key="3">
    <source>
        <dbReference type="SAM" id="MobiDB-lite"/>
    </source>
</evidence>
<evidence type="ECO:0000256" key="1">
    <source>
        <dbReference type="PROSITE-ProRule" id="PRU00285"/>
    </source>
</evidence>
<dbReference type="RefSeq" id="WP_074987601.1">
    <property type="nucleotide sequence ID" value="NZ_CADFGN010000023.1"/>
</dbReference>
<dbReference type="InterPro" id="IPR031107">
    <property type="entry name" value="Small_HSP"/>
</dbReference>
<dbReference type="AlphaFoldDB" id="A0AAQ1GNX3"/>
<comment type="caution">
    <text evidence="5">The sequence shown here is derived from an EMBL/GenBank/DDBJ whole genome shotgun (WGS) entry which is preliminary data.</text>
</comment>
<comment type="similarity">
    <text evidence="1 2">Belongs to the small heat shock protein (HSP20) family.</text>
</comment>
<protein>
    <submittedName>
        <fullName evidence="5">HSP20 family protein</fullName>
    </submittedName>
</protein>
<dbReference type="Proteomes" id="UP000183529">
    <property type="component" value="Unassembled WGS sequence"/>
</dbReference>
<evidence type="ECO:0000256" key="2">
    <source>
        <dbReference type="RuleBase" id="RU003616"/>
    </source>
</evidence>
<evidence type="ECO:0000259" key="4">
    <source>
        <dbReference type="PROSITE" id="PS01031"/>
    </source>
</evidence>
<proteinExistence type="inferred from homology"/>
<dbReference type="PANTHER" id="PTHR11527">
    <property type="entry name" value="HEAT-SHOCK PROTEIN 20 FAMILY MEMBER"/>
    <property type="match status" value="1"/>
</dbReference>
<organism evidence="5 6">
    <name type="scientific">Paraburkholderia tropica</name>
    <dbReference type="NCBI Taxonomy" id="92647"/>
    <lineage>
        <taxon>Bacteria</taxon>
        <taxon>Pseudomonadati</taxon>
        <taxon>Pseudomonadota</taxon>
        <taxon>Betaproteobacteria</taxon>
        <taxon>Burkholderiales</taxon>
        <taxon>Burkholderiaceae</taxon>
        <taxon>Paraburkholderia</taxon>
    </lineage>
</organism>
<dbReference type="Gene3D" id="2.60.40.790">
    <property type="match status" value="1"/>
</dbReference>
<feature type="region of interest" description="Disordered" evidence="3">
    <location>
        <begin position="16"/>
        <end position="39"/>
    </location>
</feature>
<dbReference type="InterPro" id="IPR008978">
    <property type="entry name" value="HSP20-like_chaperone"/>
</dbReference>
<feature type="domain" description="SHSP" evidence="4">
    <location>
        <begin position="76"/>
        <end position="190"/>
    </location>
</feature>
<dbReference type="Pfam" id="PF00011">
    <property type="entry name" value="HSP20"/>
    <property type="match status" value="1"/>
</dbReference>
<dbReference type="CDD" id="cd06464">
    <property type="entry name" value="ACD_sHsps-like"/>
    <property type="match status" value="1"/>
</dbReference>
<reference evidence="5 6" key="1">
    <citation type="submission" date="2016-10" db="EMBL/GenBank/DDBJ databases">
        <authorList>
            <person name="Varghese N."/>
            <person name="Submissions S."/>
        </authorList>
    </citation>
    <scope>NUCLEOTIDE SEQUENCE [LARGE SCALE GENOMIC DNA]</scope>
    <source>
        <strain evidence="5 6">LMG 22274</strain>
    </source>
</reference>
<evidence type="ECO:0000313" key="6">
    <source>
        <dbReference type="Proteomes" id="UP000183529"/>
    </source>
</evidence>
<dbReference type="InterPro" id="IPR002068">
    <property type="entry name" value="A-crystallin/Hsp20_dom"/>
</dbReference>
<dbReference type="EMBL" id="FNZM01000033">
    <property type="protein sequence ID" value="SEK14980.1"/>
    <property type="molecule type" value="Genomic_DNA"/>
</dbReference>
<dbReference type="PROSITE" id="PS01031">
    <property type="entry name" value="SHSP"/>
    <property type="match status" value="1"/>
</dbReference>
<accession>A0AAQ1GNX3</accession>
<evidence type="ECO:0000313" key="5">
    <source>
        <dbReference type="EMBL" id="SEK14980.1"/>
    </source>
</evidence>
<sequence length="190" mass="21620">MNPDPKRWNPFKFFRVSGRKPGAQSPDNTNAGESGQRNSLPDLMRLLSREQWRAVEDFLLDPTLARGVLDRWFGDFSSARFQPRIDVVDEGPVLRVTVELPGIDRSDVKVSVVDGVIIIRGEKKQDIRDEENGCYRLERSHGRFERTVPMPEYADPERALARYDNGILTLTVPKSEPVRSSGRQVEIEIG</sequence>
<gene>
    <name evidence="5" type="ORF">SAMN05216550_13320</name>
</gene>